<comment type="caution">
    <text evidence="1">The sequence shown here is derived from an EMBL/GenBank/DDBJ whole genome shotgun (WGS) entry which is preliminary data.</text>
</comment>
<protein>
    <submittedName>
        <fullName evidence="1">Uncharacterized protein</fullName>
    </submittedName>
</protein>
<dbReference type="EMBL" id="REGN01003201">
    <property type="protein sequence ID" value="RNA23873.1"/>
    <property type="molecule type" value="Genomic_DNA"/>
</dbReference>
<reference evidence="1 2" key="1">
    <citation type="journal article" date="2018" name="Sci. Rep.">
        <title>Genomic signatures of local adaptation to the degree of environmental predictability in rotifers.</title>
        <authorList>
            <person name="Franch-Gras L."/>
            <person name="Hahn C."/>
            <person name="Garcia-Roger E.M."/>
            <person name="Carmona M.J."/>
            <person name="Serra M."/>
            <person name="Gomez A."/>
        </authorList>
    </citation>
    <scope>NUCLEOTIDE SEQUENCE [LARGE SCALE GENOMIC DNA]</scope>
    <source>
        <strain evidence="1">HYR1</strain>
    </source>
</reference>
<sequence length="287" mass="34325">MAENKELIFNSNALKIFRSEKLTELFLMTKDNWKNIYKQKCHDTKRVKILFLNFDSQFFYGLTFYVQNYNRFRFFFYEFVAFIVKFMRDDYKSSTFFISQNIFVIDTNFFLTALNCFKYEMPNQVSDKKIDVIGTNLNYTSNIIPQWTSLVNSWLNKRIKYENYSAFFSTLGGAYSSLGEESYGHAKNAEKISKKQLMLALEFNDPNAICRSKLFLAFSFIQLLKFKEADYLFRDVFKHIHSEETKKSVNDDRIRIMYKAGIRKLKFTLMQFKEKKAYFSDRGKLRL</sequence>
<dbReference type="OrthoDB" id="121932at2759"/>
<dbReference type="InterPro" id="IPR032072">
    <property type="entry name" value="DUF4807"/>
</dbReference>
<dbReference type="PANTHER" id="PTHR36693:SF1">
    <property type="entry name" value="GH02722P"/>
    <property type="match status" value="1"/>
</dbReference>
<organism evidence="1 2">
    <name type="scientific">Brachionus plicatilis</name>
    <name type="common">Marine rotifer</name>
    <name type="synonym">Brachionus muelleri</name>
    <dbReference type="NCBI Taxonomy" id="10195"/>
    <lineage>
        <taxon>Eukaryota</taxon>
        <taxon>Metazoa</taxon>
        <taxon>Spiralia</taxon>
        <taxon>Gnathifera</taxon>
        <taxon>Rotifera</taxon>
        <taxon>Eurotatoria</taxon>
        <taxon>Monogononta</taxon>
        <taxon>Pseudotrocha</taxon>
        <taxon>Ploima</taxon>
        <taxon>Brachionidae</taxon>
        <taxon>Brachionus</taxon>
    </lineage>
</organism>
<gene>
    <name evidence="1" type="ORF">BpHYR1_043767</name>
</gene>
<accession>A0A3M7RJW3</accession>
<name>A0A3M7RJW3_BRAPC</name>
<proteinExistence type="predicted"/>
<dbReference type="Proteomes" id="UP000276133">
    <property type="component" value="Unassembled WGS sequence"/>
</dbReference>
<keyword evidence="2" id="KW-1185">Reference proteome</keyword>
<dbReference type="Pfam" id="PF16065">
    <property type="entry name" value="DUF4807"/>
    <property type="match status" value="1"/>
</dbReference>
<evidence type="ECO:0000313" key="1">
    <source>
        <dbReference type="EMBL" id="RNA23873.1"/>
    </source>
</evidence>
<dbReference type="PANTHER" id="PTHR36693">
    <property type="entry name" value="GH02722P"/>
    <property type="match status" value="1"/>
</dbReference>
<dbReference type="AlphaFoldDB" id="A0A3M7RJW3"/>
<dbReference type="STRING" id="10195.A0A3M7RJW3"/>
<evidence type="ECO:0000313" key="2">
    <source>
        <dbReference type="Proteomes" id="UP000276133"/>
    </source>
</evidence>